<name>A0ABV6UDU4_9ACTN</name>
<keyword evidence="1" id="KW-1133">Transmembrane helix</keyword>
<evidence type="ECO:0000313" key="2">
    <source>
        <dbReference type="EMBL" id="MFC0866311.1"/>
    </source>
</evidence>
<feature type="transmembrane region" description="Helical" evidence="1">
    <location>
        <begin position="18"/>
        <end position="39"/>
    </location>
</feature>
<organism evidence="2 3">
    <name type="scientific">Sphaerimonospora cavernae</name>
    <dbReference type="NCBI Taxonomy" id="1740611"/>
    <lineage>
        <taxon>Bacteria</taxon>
        <taxon>Bacillati</taxon>
        <taxon>Actinomycetota</taxon>
        <taxon>Actinomycetes</taxon>
        <taxon>Streptosporangiales</taxon>
        <taxon>Streptosporangiaceae</taxon>
        <taxon>Sphaerimonospora</taxon>
    </lineage>
</organism>
<dbReference type="EMBL" id="JBHMQT010000072">
    <property type="protein sequence ID" value="MFC0866311.1"/>
    <property type="molecule type" value="Genomic_DNA"/>
</dbReference>
<dbReference type="PROSITE" id="PS51257">
    <property type="entry name" value="PROKAR_LIPOPROTEIN"/>
    <property type="match status" value="1"/>
</dbReference>
<sequence length="197" mass="21270">MREAAASASVEAGGASSLLVFIIACEIGFWVLLALGLALRYLVRARRASDVALLSVPLVDVVLLVATVIDLRSSETVATWQHGLAAAYLGYTVVFGHRTIRWADAWVGHRFGGGPPPRRPPAGGMARTRYEWAFWFRIVIAYGVTCALLFAAIWMVGDPARTAALSDFMAGLARVPLIALIWPVSYTIWPKKVASGS</sequence>
<feature type="transmembrane region" description="Helical" evidence="1">
    <location>
        <begin position="168"/>
        <end position="189"/>
    </location>
</feature>
<keyword evidence="3" id="KW-1185">Reference proteome</keyword>
<proteinExistence type="predicted"/>
<reference evidence="2 3" key="1">
    <citation type="submission" date="2024-09" db="EMBL/GenBank/DDBJ databases">
        <authorList>
            <person name="Sun Q."/>
            <person name="Mori K."/>
        </authorList>
    </citation>
    <scope>NUCLEOTIDE SEQUENCE [LARGE SCALE GENOMIC DNA]</scope>
    <source>
        <strain evidence="2 3">TBRC 1851</strain>
    </source>
</reference>
<evidence type="ECO:0000256" key="1">
    <source>
        <dbReference type="SAM" id="Phobius"/>
    </source>
</evidence>
<keyword evidence="1" id="KW-0472">Membrane</keyword>
<keyword evidence="1" id="KW-0812">Transmembrane</keyword>
<protein>
    <recommendedName>
        <fullName evidence="4">Integral membrane protein</fullName>
    </recommendedName>
</protein>
<dbReference type="Proteomes" id="UP001589870">
    <property type="component" value="Unassembled WGS sequence"/>
</dbReference>
<comment type="caution">
    <text evidence="2">The sequence shown here is derived from an EMBL/GenBank/DDBJ whole genome shotgun (WGS) entry which is preliminary data.</text>
</comment>
<evidence type="ECO:0000313" key="3">
    <source>
        <dbReference type="Proteomes" id="UP001589870"/>
    </source>
</evidence>
<accession>A0ABV6UDU4</accession>
<feature type="transmembrane region" description="Helical" evidence="1">
    <location>
        <begin position="134"/>
        <end position="156"/>
    </location>
</feature>
<gene>
    <name evidence="2" type="ORF">ACFHYQ_28860</name>
</gene>
<evidence type="ECO:0008006" key="4">
    <source>
        <dbReference type="Google" id="ProtNLM"/>
    </source>
</evidence>